<gene>
    <name evidence="2" type="ORF">HNP82_002007</name>
</gene>
<dbReference type="Proteomes" id="UP000543642">
    <property type="component" value="Unassembled WGS sequence"/>
</dbReference>
<dbReference type="Pfam" id="PF01261">
    <property type="entry name" value="AP_endonuc_2"/>
    <property type="match status" value="1"/>
</dbReference>
<keyword evidence="2" id="KW-0413">Isomerase</keyword>
<feature type="domain" description="Xylose isomerase-like TIM barrel" evidence="1">
    <location>
        <begin position="32"/>
        <end position="302"/>
    </location>
</feature>
<organism evidence="2 3">
    <name type="scientific">Catenibacillus scindens</name>
    <dbReference type="NCBI Taxonomy" id="673271"/>
    <lineage>
        <taxon>Bacteria</taxon>
        <taxon>Bacillati</taxon>
        <taxon>Bacillota</taxon>
        <taxon>Clostridia</taxon>
        <taxon>Lachnospirales</taxon>
        <taxon>Lachnospiraceae</taxon>
        <taxon>Catenibacillus</taxon>
    </lineage>
</organism>
<evidence type="ECO:0000313" key="3">
    <source>
        <dbReference type="Proteomes" id="UP000543642"/>
    </source>
</evidence>
<evidence type="ECO:0000313" key="2">
    <source>
        <dbReference type="EMBL" id="MBB5264868.1"/>
    </source>
</evidence>
<dbReference type="PANTHER" id="PTHR12110">
    <property type="entry name" value="HYDROXYPYRUVATE ISOMERASE"/>
    <property type="match status" value="1"/>
</dbReference>
<sequence length="323" mass="37334">MRKHDIELCLTLYALSGEYINGRMTLEDCLKKGREMGYTGVELVASQMVPEYPHPSKEWMDDFTALLKKYDMHPVCYSAYIDMGTHSDRDLTEDEIIQSTLDDMMYAKYMGFDLVRTQHAISPKIYKKMLPYAKKIGIVLAIELHAPHTPVIPEWQEYLEIMSNSDGWLGVVPDFSIFAETPHILNKIQAVEDFGCRQEKVDEICERHKAGEAQNVLLADASYTDAEKDFVKDIYATYGPAHLEWVPMLMKNTVYIHSKFWYIGEDEFDYTTPCDKILPLIKESGYKGYIATEYEGHHYNDTTDACEQLTRYAHMLKRLLGNE</sequence>
<dbReference type="InterPro" id="IPR050312">
    <property type="entry name" value="IolE/XylAMocC-like"/>
</dbReference>
<reference evidence="2 3" key="1">
    <citation type="submission" date="2020-08" db="EMBL/GenBank/DDBJ databases">
        <title>Genomic Encyclopedia of Type Strains, Phase IV (KMG-IV): sequencing the most valuable type-strain genomes for metagenomic binning, comparative biology and taxonomic classification.</title>
        <authorList>
            <person name="Goeker M."/>
        </authorList>
    </citation>
    <scope>NUCLEOTIDE SEQUENCE [LARGE SCALE GENOMIC DNA]</scope>
    <source>
        <strain evidence="2 3">DSM 106146</strain>
    </source>
</reference>
<dbReference type="Gene3D" id="3.20.20.150">
    <property type="entry name" value="Divalent-metal-dependent TIM barrel enzymes"/>
    <property type="match status" value="1"/>
</dbReference>
<dbReference type="RefSeq" id="WP_183773876.1">
    <property type="nucleotide sequence ID" value="NZ_CAWVEG010000128.1"/>
</dbReference>
<comment type="caution">
    <text evidence="2">The sequence shown here is derived from an EMBL/GenBank/DDBJ whole genome shotgun (WGS) entry which is preliminary data.</text>
</comment>
<dbReference type="SUPFAM" id="SSF51658">
    <property type="entry name" value="Xylose isomerase-like"/>
    <property type="match status" value="1"/>
</dbReference>
<keyword evidence="3" id="KW-1185">Reference proteome</keyword>
<dbReference type="InterPro" id="IPR036237">
    <property type="entry name" value="Xyl_isomerase-like_sf"/>
</dbReference>
<protein>
    <submittedName>
        <fullName evidence="2">Sugar phosphate isomerase/epimerase</fullName>
    </submittedName>
</protein>
<name>A0A7W8HAN5_9FIRM</name>
<dbReference type="GO" id="GO:0016853">
    <property type="term" value="F:isomerase activity"/>
    <property type="evidence" value="ECO:0007669"/>
    <property type="project" value="UniProtKB-KW"/>
</dbReference>
<dbReference type="AlphaFoldDB" id="A0A7W8HAN5"/>
<dbReference type="EMBL" id="JACHFW010000007">
    <property type="protein sequence ID" value="MBB5264868.1"/>
    <property type="molecule type" value="Genomic_DNA"/>
</dbReference>
<accession>A0A7W8HAN5</accession>
<proteinExistence type="predicted"/>
<evidence type="ECO:0000259" key="1">
    <source>
        <dbReference type="Pfam" id="PF01261"/>
    </source>
</evidence>
<dbReference type="PANTHER" id="PTHR12110:SF53">
    <property type="entry name" value="BLR5974 PROTEIN"/>
    <property type="match status" value="1"/>
</dbReference>
<dbReference type="InterPro" id="IPR013022">
    <property type="entry name" value="Xyl_isomerase-like_TIM-brl"/>
</dbReference>